<organism evidence="2 3">
    <name type="scientific">Richelia sinica FACHB-800</name>
    <dbReference type="NCBI Taxonomy" id="1357546"/>
    <lineage>
        <taxon>Bacteria</taxon>
        <taxon>Bacillati</taxon>
        <taxon>Cyanobacteriota</taxon>
        <taxon>Cyanophyceae</taxon>
        <taxon>Nostocales</taxon>
        <taxon>Nostocaceae</taxon>
        <taxon>Richelia</taxon>
    </lineage>
</organism>
<accession>A0A975T7N8</accession>
<keyword evidence="3" id="KW-1185">Reference proteome</keyword>
<feature type="domain" description="Histidine kinase/HSP90-like ATPase" evidence="1">
    <location>
        <begin position="1"/>
        <end position="36"/>
    </location>
</feature>
<proteinExistence type="predicted"/>
<dbReference type="Proteomes" id="UP000683511">
    <property type="component" value="Chromosome"/>
</dbReference>
<dbReference type="Pfam" id="PF02518">
    <property type="entry name" value="HATPase_c"/>
    <property type="match status" value="1"/>
</dbReference>
<gene>
    <name evidence="2" type="ORF">B6N60_02249</name>
</gene>
<reference evidence="2" key="1">
    <citation type="submission" date="2017-04" db="EMBL/GenBank/DDBJ databases">
        <title>Genome deletions in a multicellular cyanobacterial endosymbiont for morphological adaptation in marine diatoms.</title>
        <authorList>
            <person name="Wang Y."/>
            <person name="Gao H."/>
            <person name="Li R."/>
            <person name="Xu X."/>
        </authorList>
    </citation>
    <scope>NUCLEOTIDE SEQUENCE</scope>
    <source>
        <strain evidence="2">FACHB 800</strain>
    </source>
</reference>
<protein>
    <recommendedName>
        <fullName evidence="1">Histidine kinase/HSP90-like ATPase domain-containing protein</fullName>
    </recommendedName>
</protein>
<name>A0A975T7N8_9NOST</name>
<dbReference type="SUPFAM" id="SSF55874">
    <property type="entry name" value="ATPase domain of HSP90 chaperone/DNA topoisomerase II/histidine kinase"/>
    <property type="match status" value="1"/>
</dbReference>
<evidence type="ECO:0000313" key="2">
    <source>
        <dbReference type="EMBL" id="QXE23559.1"/>
    </source>
</evidence>
<evidence type="ECO:0000313" key="3">
    <source>
        <dbReference type="Proteomes" id="UP000683511"/>
    </source>
</evidence>
<sequence>MGLAIARQIVEESHGGIIDVNSTPGQGTEFMIQLPM</sequence>
<dbReference type="KEGG" id="rsin:B6N60_02249"/>
<dbReference type="EMBL" id="CP021056">
    <property type="protein sequence ID" value="QXE23559.1"/>
    <property type="molecule type" value="Genomic_DNA"/>
</dbReference>
<dbReference type="InterPro" id="IPR036890">
    <property type="entry name" value="HATPase_C_sf"/>
</dbReference>
<evidence type="ECO:0000259" key="1">
    <source>
        <dbReference type="Pfam" id="PF02518"/>
    </source>
</evidence>
<dbReference type="InterPro" id="IPR003594">
    <property type="entry name" value="HATPase_dom"/>
</dbReference>
<dbReference type="AlphaFoldDB" id="A0A975T7N8"/>
<dbReference type="Gene3D" id="3.30.565.10">
    <property type="entry name" value="Histidine kinase-like ATPase, C-terminal domain"/>
    <property type="match status" value="1"/>
</dbReference>